<feature type="transmembrane region" description="Helical" evidence="9">
    <location>
        <begin position="89"/>
        <end position="111"/>
    </location>
</feature>
<feature type="transmembrane region" description="Helical" evidence="9">
    <location>
        <begin position="190"/>
        <end position="212"/>
    </location>
</feature>
<dbReference type="PANTHER" id="PTHR32507:SF0">
    <property type="entry name" value="NA(+)_H(+) ANTIPORTER 2-RELATED"/>
    <property type="match status" value="1"/>
</dbReference>
<dbReference type="InterPro" id="IPR006037">
    <property type="entry name" value="RCK_C"/>
</dbReference>
<comment type="subcellular location">
    <subcellularLocation>
        <location evidence="1">Cell membrane</location>
        <topology evidence="1">Multi-pass membrane protein</topology>
    </subcellularLocation>
</comment>
<feature type="transmembrane region" description="Helical" evidence="9">
    <location>
        <begin position="270"/>
        <end position="290"/>
    </location>
</feature>
<dbReference type="PANTHER" id="PTHR32507">
    <property type="entry name" value="NA(+)/H(+) ANTIPORTER 1"/>
    <property type="match status" value="1"/>
</dbReference>
<keyword evidence="4" id="KW-1003">Cell membrane</keyword>
<evidence type="ECO:0000256" key="1">
    <source>
        <dbReference type="ARBA" id="ARBA00004651"/>
    </source>
</evidence>
<feature type="transmembrane region" description="Helical" evidence="9">
    <location>
        <begin position="6"/>
        <end position="23"/>
    </location>
</feature>
<accession>A0ABS6BBE1</accession>
<feature type="transmembrane region" description="Helical" evidence="9">
    <location>
        <begin position="232"/>
        <end position="258"/>
    </location>
</feature>
<keyword evidence="8 9" id="KW-0472">Membrane</keyword>
<dbReference type="PROSITE" id="PS51202">
    <property type="entry name" value="RCK_C"/>
    <property type="match status" value="1"/>
</dbReference>
<evidence type="ECO:0000313" key="12">
    <source>
        <dbReference type="Proteomes" id="UP000733379"/>
    </source>
</evidence>
<feature type="transmembrane region" description="Helical" evidence="9">
    <location>
        <begin position="368"/>
        <end position="391"/>
    </location>
</feature>
<feature type="transmembrane region" description="Helical" evidence="9">
    <location>
        <begin position="338"/>
        <end position="362"/>
    </location>
</feature>
<dbReference type="Gene3D" id="3.30.70.1450">
    <property type="entry name" value="Regulator of K+ conductance, C-terminal domain"/>
    <property type="match status" value="1"/>
</dbReference>
<feature type="transmembrane region" description="Helical" evidence="9">
    <location>
        <begin position="117"/>
        <end position="141"/>
    </location>
</feature>
<evidence type="ECO:0000256" key="5">
    <source>
        <dbReference type="ARBA" id="ARBA00022692"/>
    </source>
</evidence>
<evidence type="ECO:0000256" key="6">
    <source>
        <dbReference type="ARBA" id="ARBA00022989"/>
    </source>
</evidence>
<keyword evidence="6 9" id="KW-1133">Transmembrane helix</keyword>
<evidence type="ECO:0000256" key="3">
    <source>
        <dbReference type="ARBA" id="ARBA00022449"/>
    </source>
</evidence>
<keyword evidence="2" id="KW-0813">Transport</keyword>
<dbReference type="EMBL" id="JAHKNI010000023">
    <property type="protein sequence ID" value="MBU3067617.1"/>
    <property type="molecule type" value="Genomic_DNA"/>
</dbReference>
<feature type="domain" description="RCK C-terminal" evidence="10">
    <location>
        <begin position="407"/>
        <end position="487"/>
    </location>
</feature>
<keyword evidence="3" id="KW-0050">Antiport</keyword>
<feature type="transmembrane region" description="Helical" evidence="9">
    <location>
        <begin position="56"/>
        <end position="77"/>
    </location>
</feature>
<sequence length="523" mass="54779">MSAVSPFAAAVLIAALVGLAAVLSNRLGRWVPVPVSALFLVGAALASDVWPRLETIPFDAVEQVVTVALVVILFDGGMQIGWRQFRANAGAIAWIGVAGTLATAAALALAAHTLFGLGWRIALLLGTALSPTDPAVVFSVLGRREIGGRSGILLQGESGANDPVGIALLVVLLTATRVDMRSVGAVATGFAVQIVVGAVVGLVGGLGLLWFMRRVPLPAAGMYSLRVLMCAMAIYAATTLAHGSGFLAVLVAGVVIGGQRAPYRAEIERFHSALANLGEIVAFVMLGFTIQVTGPHGVVQGGAWWIGLGLAILLTVAIRPLLVGALTWRIRLERGERLFVLLTGLKGAVPILLGSFIVHAGVPDARRAYEIIFVVVAFSVIVQGSAVPILAQRLGLPLRTVNPRPWTMNARFEEEPESLHRFTVAAGSTADGATVAGLSSEDLWVSVIIRRGRLVTVTPETRLRSGDEVLVLAEPAATPVVAALFRTDPLGPQALSRGPSATGRRYFRSASLWFERLAPGGSQ</sequence>
<evidence type="ECO:0000256" key="7">
    <source>
        <dbReference type="ARBA" id="ARBA00023065"/>
    </source>
</evidence>
<gene>
    <name evidence="11" type="ORF">KO481_39625</name>
</gene>
<evidence type="ECO:0000256" key="8">
    <source>
        <dbReference type="ARBA" id="ARBA00023136"/>
    </source>
</evidence>
<dbReference type="Pfam" id="PF02080">
    <property type="entry name" value="TrkA_C"/>
    <property type="match status" value="1"/>
</dbReference>
<proteinExistence type="predicted"/>
<protein>
    <submittedName>
        <fullName evidence="11">Cation:proton antiporter</fullName>
    </submittedName>
</protein>
<evidence type="ECO:0000313" key="11">
    <source>
        <dbReference type="EMBL" id="MBU3067617.1"/>
    </source>
</evidence>
<keyword evidence="7" id="KW-0406">Ion transport</keyword>
<dbReference type="Gene3D" id="1.20.1530.20">
    <property type="match status" value="1"/>
</dbReference>
<feature type="transmembrane region" description="Helical" evidence="9">
    <location>
        <begin position="30"/>
        <end position="50"/>
    </location>
</feature>
<evidence type="ECO:0000256" key="2">
    <source>
        <dbReference type="ARBA" id="ARBA00022448"/>
    </source>
</evidence>
<dbReference type="InterPro" id="IPR036721">
    <property type="entry name" value="RCK_C_sf"/>
</dbReference>
<dbReference type="Pfam" id="PF00999">
    <property type="entry name" value="Na_H_Exchanger"/>
    <property type="match status" value="1"/>
</dbReference>
<organism evidence="11 12">
    <name type="scientific">Nocardia albiluteola</name>
    <dbReference type="NCBI Taxonomy" id="2842303"/>
    <lineage>
        <taxon>Bacteria</taxon>
        <taxon>Bacillati</taxon>
        <taxon>Actinomycetota</taxon>
        <taxon>Actinomycetes</taxon>
        <taxon>Mycobacteriales</taxon>
        <taxon>Nocardiaceae</taxon>
        <taxon>Nocardia</taxon>
    </lineage>
</organism>
<keyword evidence="5 9" id="KW-0812">Transmembrane</keyword>
<dbReference type="SUPFAM" id="SSF116726">
    <property type="entry name" value="TrkA C-terminal domain-like"/>
    <property type="match status" value="1"/>
</dbReference>
<evidence type="ECO:0000259" key="10">
    <source>
        <dbReference type="PROSITE" id="PS51202"/>
    </source>
</evidence>
<name>A0ABS6BBE1_9NOCA</name>
<keyword evidence="12" id="KW-1185">Reference proteome</keyword>
<dbReference type="InterPro" id="IPR006153">
    <property type="entry name" value="Cation/H_exchanger_TM"/>
</dbReference>
<dbReference type="Proteomes" id="UP000733379">
    <property type="component" value="Unassembled WGS sequence"/>
</dbReference>
<evidence type="ECO:0000256" key="9">
    <source>
        <dbReference type="SAM" id="Phobius"/>
    </source>
</evidence>
<evidence type="ECO:0000256" key="4">
    <source>
        <dbReference type="ARBA" id="ARBA00022475"/>
    </source>
</evidence>
<comment type="caution">
    <text evidence="11">The sequence shown here is derived from an EMBL/GenBank/DDBJ whole genome shotgun (WGS) entry which is preliminary data.</text>
</comment>
<feature type="transmembrane region" description="Helical" evidence="9">
    <location>
        <begin position="302"/>
        <end position="326"/>
    </location>
</feature>
<reference evidence="11 12" key="1">
    <citation type="submission" date="2021-06" db="EMBL/GenBank/DDBJ databases">
        <title>Actinomycetes sequencing.</title>
        <authorList>
            <person name="Shan Q."/>
        </authorList>
    </citation>
    <scope>NUCLEOTIDE SEQUENCE [LARGE SCALE GENOMIC DNA]</scope>
    <source>
        <strain evidence="11 12">NEAU-G5</strain>
    </source>
</reference>
<dbReference type="InterPro" id="IPR038770">
    <property type="entry name" value="Na+/solute_symporter_sf"/>
</dbReference>